<dbReference type="Proteomes" id="UP000001876">
    <property type="component" value="Unassembled WGS sequence"/>
</dbReference>
<dbReference type="GeneID" id="9689985"/>
<evidence type="ECO:0000313" key="2">
    <source>
        <dbReference type="EMBL" id="EEH51449.1"/>
    </source>
</evidence>
<feature type="compositionally biased region" description="Low complexity" evidence="1">
    <location>
        <begin position="9"/>
        <end position="20"/>
    </location>
</feature>
<feature type="compositionally biased region" description="Gly residues" evidence="1">
    <location>
        <begin position="192"/>
        <end position="217"/>
    </location>
</feature>
<dbReference type="AlphaFoldDB" id="C1N928"/>
<dbReference type="RefSeq" id="XP_003064544.1">
    <property type="nucleotide sequence ID" value="XM_003064498.1"/>
</dbReference>
<dbReference type="EMBL" id="GG663751">
    <property type="protein sequence ID" value="EEH51449.1"/>
    <property type="molecule type" value="Genomic_DNA"/>
</dbReference>
<evidence type="ECO:0000256" key="1">
    <source>
        <dbReference type="SAM" id="MobiDB-lite"/>
    </source>
</evidence>
<dbReference type="KEGG" id="mpp:MICPUCDRAFT_54338"/>
<feature type="compositionally biased region" description="Gly residues" evidence="1">
    <location>
        <begin position="157"/>
        <end position="168"/>
    </location>
</feature>
<gene>
    <name evidence="2" type="ORF">MICPUCDRAFT_54338</name>
</gene>
<evidence type="ECO:0000313" key="3">
    <source>
        <dbReference type="Proteomes" id="UP000001876"/>
    </source>
</evidence>
<organism evidence="3">
    <name type="scientific">Micromonas pusilla (strain CCMP1545)</name>
    <name type="common">Picoplanktonic green alga</name>
    <dbReference type="NCBI Taxonomy" id="564608"/>
    <lineage>
        <taxon>Eukaryota</taxon>
        <taxon>Viridiplantae</taxon>
        <taxon>Chlorophyta</taxon>
        <taxon>Mamiellophyceae</taxon>
        <taxon>Mamiellales</taxon>
        <taxon>Mamiellaceae</taxon>
        <taxon>Micromonas</taxon>
    </lineage>
</organism>
<feature type="region of interest" description="Disordered" evidence="1">
    <location>
        <begin position="149"/>
        <end position="237"/>
    </location>
</feature>
<feature type="region of interest" description="Disordered" evidence="1">
    <location>
        <begin position="86"/>
        <end position="111"/>
    </location>
</feature>
<accession>C1N928</accession>
<feature type="compositionally biased region" description="Gly residues" evidence="1">
    <location>
        <begin position="93"/>
        <end position="105"/>
    </location>
</feature>
<name>C1N928_MICPC</name>
<keyword evidence="3" id="KW-1185">Reference proteome</keyword>
<protein>
    <submittedName>
        <fullName evidence="2">Predicted protein</fullName>
    </submittedName>
</protein>
<reference evidence="2 3" key="1">
    <citation type="journal article" date="2009" name="Science">
        <title>Green evolution and dynamic adaptations revealed by genomes of the marine picoeukaryotes Micromonas.</title>
        <authorList>
            <person name="Worden A.Z."/>
            <person name="Lee J.H."/>
            <person name="Mock T."/>
            <person name="Rouze P."/>
            <person name="Simmons M.P."/>
            <person name="Aerts A.L."/>
            <person name="Allen A.E."/>
            <person name="Cuvelier M.L."/>
            <person name="Derelle E."/>
            <person name="Everett M.V."/>
            <person name="Foulon E."/>
            <person name="Grimwood J."/>
            <person name="Gundlach H."/>
            <person name="Henrissat B."/>
            <person name="Napoli C."/>
            <person name="McDonald S.M."/>
            <person name="Parker M.S."/>
            <person name="Rombauts S."/>
            <person name="Salamov A."/>
            <person name="Von Dassow P."/>
            <person name="Badger J.H."/>
            <person name="Coutinho P.M."/>
            <person name="Demir E."/>
            <person name="Dubchak I."/>
            <person name="Gentemann C."/>
            <person name="Eikrem W."/>
            <person name="Gready J.E."/>
            <person name="John U."/>
            <person name="Lanier W."/>
            <person name="Lindquist E.A."/>
            <person name="Lucas S."/>
            <person name="Mayer K.F."/>
            <person name="Moreau H."/>
            <person name="Not F."/>
            <person name="Otillar R."/>
            <person name="Panaud O."/>
            <person name="Pangilinan J."/>
            <person name="Paulsen I."/>
            <person name="Piegu B."/>
            <person name="Poliakov A."/>
            <person name="Robbens S."/>
            <person name="Schmutz J."/>
            <person name="Toulza E."/>
            <person name="Wyss T."/>
            <person name="Zelensky A."/>
            <person name="Zhou K."/>
            <person name="Armbrust E.V."/>
            <person name="Bhattacharya D."/>
            <person name="Goodenough U.W."/>
            <person name="Van de Peer Y."/>
            <person name="Grigoriev I.V."/>
        </authorList>
    </citation>
    <scope>NUCLEOTIDE SEQUENCE [LARGE SCALE GENOMIC DNA]</scope>
    <source>
        <strain evidence="2 3">CCMP1545</strain>
    </source>
</reference>
<proteinExistence type="predicted"/>
<sequence>MTTPPPTAASPSATTPRAIAPRCCASTRASSSRLARFGVVAARLRVVISPALSSRLRRRHRRDDESSGAHRVARWAVAVRAAAAAAAPDDNAAGGGGEDAAGGYGARRKAEKTEDAERWIKLVDGRKLQRKNCTAEEIREYEQERYFKRKRERRQQRGGGGGGGGRVRGGADRDGGQGDYWRGGRQLDRGRGGGGGRGGAGSRAGAGGGAGAGAGSGGRRDQNPKLPPPSAAGRKRIETSKVANVKILAAETIDDVLNLIDENVGDLRAPAFTPINYSTVFHRLGRLNKANRPNAKQRRYLEKRGAATTGPGATAYVPLARDARFVKLQIALASELRLHRENPPPLESGHGIFGVRECSSILWGLANCGCTLQSLTESPHAPEMLPTLLQIMQDFESSAWQCQARSISHWFPYDPVRVVNVVS</sequence>
<feature type="region of interest" description="Disordered" evidence="1">
    <location>
        <begin position="1"/>
        <end position="20"/>
    </location>
</feature>